<dbReference type="PIRSF" id="PIRSF000441">
    <property type="entry name" value="CysE"/>
    <property type="match status" value="1"/>
</dbReference>
<evidence type="ECO:0000256" key="6">
    <source>
        <dbReference type="PIRNR" id="PIRNR000441"/>
    </source>
</evidence>
<evidence type="ECO:0000256" key="1">
    <source>
        <dbReference type="ARBA" id="ARBA00007274"/>
    </source>
</evidence>
<sequence>MIDILREDYKVNGLRLEKLWIVTIYRIGNKVYYSTLPKVLKKFILIILNIIRKVFVVLLFKVEIPFSCKVGKGFKLMHPNGIILHKNVIIGEYCTLYHQVTIGSNDKGDVNKVANIGNNVYIGSGAKLIGNIVIGDNSKIGANAVVINNVPKNSVAVGVPAKVKEQKGVI</sequence>
<dbReference type="PANTHER" id="PTHR42811">
    <property type="entry name" value="SERINE ACETYLTRANSFERASE"/>
    <property type="match status" value="1"/>
</dbReference>
<dbReference type="InterPro" id="IPR018357">
    <property type="entry name" value="Hexapep_transf_CS"/>
</dbReference>
<dbReference type="InterPro" id="IPR005881">
    <property type="entry name" value="Ser_O-AcTrfase"/>
</dbReference>
<evidence type="ECO:0000256" key="4">
    <source>
        <dbReference type="ARBA" id="ARBA00022737"/>
    </source>
</evidence>
<reference evidence="7 8" key="1">
    <citation type="journal article" date="2019" name="Int. J. Syst. Evol. Microbiol.">
        <title>The Global Catalogue of Microorganisms (GCM) 10K type strain sequencing project: providing services to taxonomists for standard genome sequencing and annotation.</title>
        <authorList>
            <consortium name="The Broad Institute Genomics Platform"/>
            <consortium name="The Broad Institute Genome Sequencing Center for Infectious Disease"/>
            <person name="Wu L."/>
            <person name="Ma J."/>
        </authorList>
    </citation>
    <scope>NUCLEOTIDE SEQUENCE [LARGE SCALE GENOMIC DNA]</scope>
    <source>
        <strain evidence="7 8">JCM 6485</strain>
    </source>
</reference>
<evidence type="ECO:0000313" key="8">
    <source>
        <dbReference type="Proteomes" id="UP001501764"/>
    </source>
</evidence>
<dbReference type="RefSeq" id="WP_428830511.1">
    <property type="nucleotide sequence ID" value="NZ_BAAACO010000001.1"/>
</dbReference>
<protein>
    <recommendedName>
        <fullName evidence="2 6">Serine acetyltransferase</fullName>
        <ecNumber evidence="6">2.3.1.30</ecNumber>
    </recommendedName>
</protein>
<keyword evidence="8" id="KW-1185">Reference proteome</keyword>
<dbReference type="CDD" id="cd03354">
    <property type="entry name" value="LbH_SAT"/>
    <property type="match status" value="1"/>
</dbReference>
<evidence type="ECO:0000256" key="5">
    <source>
        <dbReference type="ARBA" id="ARBA00023315"/>
    </source>
</evidence>
<keyword evidence="5 6" id="KW-0012">Acyltransferase</keyword>
<comment type="catalytic activity">
    <reaction evidence="6">
        <text>L-serine + acetyl-CoA = O-acetyl-L-serine + CoA</text>
        <dbReference type="Rhea" id="RHEA:24560"/>
        <dbReference type="ChEBI" id="CHEBI:33384"/>
        <dbReference type="ChEBI" id="CHEBI:57287"/>
        <dbReference type="ChEBI" id="CHEBI:57288"/>
        <dbReference type="ChEBI" id="CHEBI:58340"/>
        <dbReference type="EC" id="2.3.1.30"/>
    </reaction>
</comment>
<comment type="similarity">
    <text evidence="1 6">Belongs to the transferase hexapeptide repeat family.</text>
</comment>
<dbReference type="Pfam" id="PF00132">
    <property type="entry name" value="Hexapep"/>
    <property type="match status" value="1"/>
</dbReference>
<dbReference type="Gene3D" id="2.160.10.10">
    <property type="entry name" value="Hexapeptide repeat proteins"/>
    <property type="match status" value="1"/>
</dbReference>
<organism evidence="7 8">
    <name type="scientific">Clostridium nitritogenes</name>
    <dbReference type="NCBI Taxonomy" id="83340"/>
    <lineage>
        <taxon>Bacteria</taxon>
        <taxon>Bacillati</taxon>
        <taxon>Bacillota</taxon>
        <taxon>Clostridia</taxon>
        <taxon>Eubacteriales</taxon>
        <taxon>Clostridiaceae</taxon>
        <taxon>Clostridium</taxon>
    </lineage>
</organism>
<evidence type="ECO:0000256" key="2">
    <source>
        <dbReference type="ARBA" id="ARBA00018522"/>
    </source>
</evidence>
<accession>A0ABN1LGP5</accession>
<name>A0ABN1LGP5_9CLOT</name>
<comment type="caution">
    <text evidence="7">The sequence shown here is derived from an EMBL/GenBank/DDBJ whole genome shotgun (WGS) entry which is preliminary data.</text>
</comment>
<dbReference type="Proteomes" id="UP001501764">
    <property type="component" value="Unassembled WGS sequence"/>
</dbReference>
<gene>
    <name evidence="7" type="ORF">GCM10008916_02850</name>
</gene>
<dbReference type="SUPFAM" id="SSF51161">
    <property type="entry name" value="Trimeric LpxA-like enzymes"/>
    <property type="match status" value="1"/>
</dbReference>
<dbReference type="InterPro" id="IPR045304">
    <property type="entry name" value="LbH_SAT"/>
</dbReference>
<dbReference type="PROSITE" id="PS00101">
    <property type="entry name" value="HEXAPEP_TRANSFERASES"/>
    <property type="match status" value="1"/>
</dbReference>
<evidence type="ECO:0000256" key="3">
    <source>
        <dbReference type="ARBA" id="ARBA00022679"/>
    </source>
</evidence>
<dbReference type="EMBL" id="BAAACO010000001">
    <property type="protein sequence ID" value="GAA0855814.1"/>
    <property type="molecule type" value="Genomic_DNA"/>
</dbReference>
<evidence type="ECO:0000313" key="7">
    <source>
        <dbReference type="EMBL" id="GAA0855814.1"/>
    </source>
</evidence>
<dbReference type="EC" id="2.3.1.30" evidence="6"/>
<proteinExistence type="inferred from homology"/>
<dbReference type="InterPro" id="IPR001451">
    <property type="entry name" value="Hexapep"/>
</dbReference>
<keyword evidence="4" id="KW-0677">Repeat</keyword>
<dbReference type="InterPro" id="IPR011004">
    <property type="entry name" value="Trimer_LpxA-like_sf"/>
</dbReference>
<keyword evidence="3 6" id="KW-0808">Transferase</keyword>